<evidence type="ECO:0000256" key="1">
    <source>
        <dbReference type="ARBA" id="ARBA00004496"/>
    </source>
</evidence>
<evidence type="ECO:0000256" key="3">
    <source>
        <dbReference type="ARBA" id="ARBA00022553"/>
    </source>
</evidence>
<evidence type="ECO:0000313" key="4">
    <source>
        <dbReference type="EMBL" id="BBG29345.1"/>
    </source>
</evidence>
<comment type="subcellular location">
    <subcellularLocation>
        <location evidence="1">Cytoplasm</location>
    </subcellularLocation>
</comment>
<dbReference type="NCBIfam" id="NF009726">
    <property type="entry name" value="PRK13253.1"/>
    <property type="match status" value="1"/>
</dbReference>
<reference evidence="4 5" key="1">
    <citation type="submission" date="2018-09" db="EMBL/GenBank/DDBJ databases">
        <title>Zymobacter palmae IAM14233 (=T109) whole genome analysis.</title>
        <authorList>
            <person name="Yanase H."/>
        </authorList>
    </citation>
    <scope>NUCLEOTIDE SEQUENCE [LARGE SCALE GENOMIC DNA]</scope>
    <source>
        <strain evidence="4 5">IAM14233</strain>
    </source>
</reference>
<evidence type="ECO:0000256" key="2">
    <source>
        <dbReference type="ARBA" id="ARBA00022490"/>
    </source>
</evidence>
<dbReference type="KEGG" id="zpl:ZBT109_0557"/>
<dbReference type="EMBL" id="AP018933">
    <property type="protein sequence ID" value="BBG29345.1"/>
    <property type="molecule type" value="Genomic_DNA"/>
</dbReference>
<dbReference type="GO" id="GO:0016829">
    <property type="term" value="F:lyase activity"/>
    <property type="evidence" value="ECO:0007669"/>
    <property type="project" value="UniProtKB-KW"/>
</dbReference>
<proteinExistence type="predicted"/>
<keyword evidence="2" id="KW-0963">Cytoplasm</keyword>
<dbReference type="Pfam" id="PF06857">
    <property type="entry name" value="ACP"/>
    <property type="match status" value="1"/>
</dbReference>
<protein>
    <submittedName>
        <fullName evidence="4">Citrate lyase, gamma subunit</fullName>
    </submittedName>
</protein>
<keyword evidence="5" id="KW-1185">Reference proteome</keyword>
<dbReference type="AlphaFoldDB" id="A0A348HCJ3"/>
<dbReference type="OrthoDB" id="9798736at2"/>
<dbReference type="InterPro" id="IPR023439">
    <property type="entry name" value="Mal_deCO2ase/Cit_lyase_ACP"/>
</dbReference>
<dbReference type="Proteomes" id="UP000267342">
    <property type="component" value="Chromosome"/>
</dbReference>
<gene>
    <name evidence="4" type="ORF">ZBT109_0557</name>
</gene>
<organism evidence="4 5">
    <name type="scientific">Zymobacter palmae</name>
    <dbReference type="NCBI Taxonomy" id="33074"/>
    <lineage>
        <taxon>Bacteria</taxon>
        <taxon>Pseudomonadati</taxon>
        <taxon>Pseudomonadota</taxon>
        <taxon>Gammaproteobacteria</taxon>
        <taxon>Oceanospirillales</taxon>
        <taxon>Halomonadaceae</taxon>
        <taxon>Zymobacter group</taxon>
        <taxon>Zymobacter</taxon>
    </lineage>
</organism>
<dbReference type="GO" id="GO:0005737">
    <property type="term" value="C:cytoplasm"/>
    <property type="evidence" value="ECO:0007669"/>
    <property type="project" value="UniProtKB-SubCell"/>
</dbReference>
<keyword evidence="3" id="KW-0597">Phosphoprotein</keyword>
<accession>A0A348HCJ3</accession>
<dbReference type="STRING" id="1123510.GCA_000620025_01519"/>
<keyword evidence="4" id="KW-0456">Lyase</keyword>
<evidence type="ECO:0000313" key="5">
    <source>
        <dbReference type="Proteomes" id="UP000267342"/>
    </source>
</evidence>
<name>A0A348HCJ3_9GAMM</name>
<sequence>MRPLMTQQTSAHAGSLESCDILVTLERCPVGQGRTLQLNIAMPELYGEHIHALIEHHLDQLGLHDVRVTAEDKGALDATILARLDTAFMRLTASAA</sequence>